<dbReference type="InterPro" id="IPR036866">
    <property type="entry name" value="RibonucZ/Hydroxyglut_hydro"/>
</dbReference>
<evidence type="ECO:0000256" key="5">
    <source>
        <dbReference type="ARBA" id="ARBA00022694"/>
    </source>
</evidence>
<evidence type="ECO:0000256" key="3">
    <source>
        <dbReference type="ARBA" id="ARBA00007823"/>
    </source>
</evidence>
<dbReference type="Pfam" id="PF12706">
    <property type="entry name" value="Lactamase_B_2"/>
    <property type="match status" value="1"/>
</dbReference>
<evidence type="ECO:0000256" key="1">
    <source>
        <dbReference type="ARBA" id="ARBA00000402"/>
    </source>
</evidence>
<dbReference type="STRING" id="1658172.A0A1B7NQS9"/>
<dbReference type="PANTHER" id="PTHR12553:SF49">
    <property type="entry name" value="ZINC PHOSPHODIESTERASE ELAC PROTEIN 2"/>
    <property type="match status" value="1"/>
</dbReference>
<dbReference type="InterPro" id="IPR001279">
    <property type="entry name" value="Metallo-B-lactamas"/>
</dbReference>
<evidence type="ECO:0000256" key="8">
    <source>
        <dbReference type="ARBA" id="ARBA00022759"/>
    </source>
</evidence>
<dbReference type="EC" id="3.1.26.11" evidence="4"/>
<feature type="domain" description="Metallo-beta-lactamase" evidence="12">
    <location>
        <begin position="752"/>
        <end position="810"/>
    </location>
</feature>
<feature type="region of interest" description="Disordered" evidence="11">
    <location>
        <begin position="1164"/>
        <end position="1226"/>
    </location>
</feature>
<evidence type="ECO:0000259" key="13">
    <source>
        <dbReference type="Pfam" id="PF13691"/>
    </source>
</evidence>
<evidence type="ECO:0000256" key="7">
    <source>
        <dbReference type="ARBA" id="ARBA00022723"/>
    </source>
</evidence>
<dbReference type="AlphaFoldDB" id="A0A1B7NQS9"/>
<dbReference type="GO" id="GO:0046872">
    <property type="term" value="F:metal ion binding"/>
    <property type="evidence" value="ECO:0007669"/>
    <property type="project" value="UniProtKB-KW"/>
</dbReference>
<evidence type="ECO:0000256" key="4">
    <source>
        <dbReference type="ARBA" id="ARBA00012477"/>
    </source>
</evidence>
<dbReference type="EMBL" id="LGUA01001127">
    <property type="protein sequence ID" value="OAX79174.1"/>
    <property type="molecule type" value="Genomic_DNA"/>
</dbReference>
<proteinExistence type="inferred from homology"/>
<evidence type="ECO:0000256" key="6">
    <source>
        <dbReference type="ARBA" id="ARBA00022722"/>
    </source>
</evidence>
<dbReference type="Pfam" id="PF13691">
    <property type="entry name" value="Lactamase_B_4"/>
    <property type="match status" value="1"/>
</dbReference>
<evidence type="ECO:0000313" key="15">
    <source>
        <dbReference type="Proteomes" id="UP000091918"/>
    </source>
</evidence>
<reference evidence="14 15" key="1">
    <citation type="submission" date="2015-07" db="EMBL/GenBank/DDBJ databases">
        <title>Emmonsia species relationships and genome sequence.</title>
        <authorList>
            <person name="Cuomo C.A."/>
            <person name="Schwartz I.S."/>
            <person name="Kenyon C."/>
            <person name="de Hoog G.S."/>
            <person name="Govender N.P."/>
            <person name="Botha A."/>
            <person name="Moreno L."/>
            <person name="de Vries M."/>
            <person name="Munoz J.F."/>
            <person name="Stielow J.B."/>
        </authorList>
    </citation>
    <scope>NUCLEOTIDE SEQUENCE [LARGE SCALE GENOMIC DNA]</scope>
    <source>
        <strain evidence="14 15">CBS 136260</strain>
    </source>
</reference>
<keyword evidence="9" id="KW-0378">Hydrolase</keyword>
<feature type="non-terminal residue" evidence="14">
    <location>
        <position position="1"/>
    </location>
</feature>
<dbReference type="Gene3D" id="3.60.15.10">
    <property type="entry name" value="Ribonuclease Z/Hydroxyacylglutathione hydrolase-like"/>
    <property type="match status" value="2"/>
</dbReference>
<keyword evidence="7" id="KW-0479">Metal-binding</keyword>
<comment type="caution">
    <text evidence="14">The sequence shown here is derived from an EMBL/GenBank/DDBJ whole genome shotgun (WGS) entry which is preliminary data.</text>
</comment>
<keyword evidence="15" id="KW-1185">Reference proteome</keyword>
<accession>A0A1B7NQS9</accession>
<dbReference type="GO" id="GO:0042781">
    <property type="term" value="F:3'-tRNA processing endoribonuclease activity"/>
    <property type="evidence" value="ECO:0007669"/>
    <property type="project" value="UniProtKB-EC"/>
</dbReference>
<dbReference type="OrthoDB" id="527344at2759"/>
<dbReference type="PANTHER" id="PTHR12553">
    <property type="entry name" value="ZINC PHOSPHODIESTERASE ELAC PROTEIN 2"/>
    <property type="match status" value="1"/>
</dbReference>
<dbReference type="InterPro" id="IPR027794">
    <property type="entry name" value="tRNase_Z_dom"/>
</dbReference>
<keyword evidence="10" id="KW-0862">Zinc</keyword>
<dbReference type="CDD" id="cd07718">
    <property type="entry name" value="RNaseZ_ELAC1_ELAC2-C-term-like_MBL-fold"/>
    <property type="match status" value="1"/>
</dbReference>
<evidence type="ECO:0000313" key="14">
    <source>
        <dbReference type="EMBL" id="OAX79174.1"/>
    </source>
</evidence>
<comment type="similarity">
    <text evidence="3">Belongs to the RNase Z family.</text>
</comment>
<feature type="compositionally biased region" description="Basic and acidic residues" evidence="11">
    <location>
        <begin position="1178"/>
        <end position="1192"/>
    </location>
</feature>
<feature type="region of interest" description="Disordered" evidence="11">
    <location>
        <begin position="337"/>
        <end position="359"/>
    </location>
</feature>
<evidence type="ECO:0000256" key="10">
    <source>
        <dbReference type="ARBA" id="ARBA00022833"/>
    </source>
</evidence>
<keyword evidence="6" id="KW-0540">Nuclease</keyword>
<keyword evidence="5" id="KW-0819">tRNA processing</keyword>
<evidence type="ECO:0000256" key="2">
    <source>
        <dbReference type="ARBA" id="ARBA00001947"/>
    </source>
</evidence>
<feature type="region of interest" description="Disordered" evidence="11">
    <location>
        <begin position="297"/>
        <end position="320"/>
    </location>
</feature>
<feature type="compositionally biased region" description="Basic and acidic residues" evidence="11">
    <location>
        <begin position="1076"/>
        <end position="1085"/>
    </location>
</feature>
<comment type="cofactor">
    <cofactor evidence="2">
        <name>Zn(2+)</name>
        <dbReference type="ChEBI" id="CHEBI:29105"/>
    </cofactor>
</comment>
<feature type="domain" description="tRNase Z endonuclease" evidence="13">
    <location>
        <begin position="127"/>
        <end position="189"/>
    </location>
</feature>
<gene>
    <name evidence="14" type="ORF">ACJ72_06509</name>
</gene>
<dbReference type="Proteomes" id="UP000091918">
    <property type="component" value="Unassembled WGS sequence"/>
</dbReference>
<dbReference type="GO" id="GO:1990180">
    <property type="term" value="P:mitochondrial tRNA 3'-end processing"/>
    <property type="evidence" value="ECO:0007669"/>
    <property type="project" value="TreeGrafter"/>
</dbReference>
<evidence type="ECO:0000256" key="11">
    <source>
        <dbReference type="SAM" id="MobiDB-lite"/>
    </source>
</evidence>
<name>A0A1B7NQS9_9EURO</name>
<evidence type="ECO:0000259" key="12">
    <source>
        <dbReference type="Pfam" id="PF12706"/>
    </source>
</evidence>
<feature type="compositionally biased region" description="Low complexity" evidence="11">
    <location>
        <begin position="1217"/>
        <end position="1226"/>
    </location>
</feature>
<feature type="compositionally biased region" description="Low complexity" evidence="11">
    <location>
        <begin position="1033"/>
        <end position="1052"/>
    </location>
</feature>
<comment type="catalytic activity">
    <reaction evidence="1">
        <text>Endonucleolytic cleavage of RNA, removing extra 3' nucleotides from tRNA precursor, generating 3' termini of tRNAs. A 3'-hydroxy group is left at the tRNA terminus and a 5'-phosphoryl group is left at the trailer molecule.</text>
        <dbReference type="EC" id="3.1.26.11"/>
    </reaction>
</comment>
<protein>
    <recommendedName>
        <fullName evidence="4">ribonuclease Z</fullName>
        <ecNumber evidence="4">3.1.26.11</ecNumber>
    </recommendedName>
</protein>
<dbReference type="InterPro" id="IPR047151">
    <property type="entry name" value="RNZ2-like"/>
</dbReference>
<keyword evidence="8" id="KW-0255">Endonuclease</keyword>
<feature type="compositionally biased region" description="Low complexity" evidence="11">
    <location>
        <begin position="337"/>
        <end position="352"/>
    </location>
</feature>
<dbReference type="GO" id="GO:0005739">
    <property type="term" value="C:mitochondrion"/>
    <property type="evidence" value="ECO:0007669"/>
    <property type="project" value="TreeGrafter"/>
</dbReference>
<organism evidence="14 15">
    <name type="scientific">Emergomyces africanus</name>
    <dbReference type="NCBI Taxonomy" id="1955775"/>
    <lineage>
        <taxon>Eukaryota</taxon>
        <taxon>Fungi</taxon>
        <taxon>Dikarya</taxon>
        <taxon>Ascomycota</taxon>
        <taxon>Pezizomycotina</taxon>
        <taxon>Eurotiomycetes</taxon>
        <taxon>Eurotiomycetidae</taxon>
        <taxon>Onygenales</taxon>
        <taxon>Ajellomycetaceae</taxon>
        <taxon>Emergomyces</taxon>
    </lineage>
</organism>
<evidence type="ECO:0000256" key="9">
    <source>
        <dbReference type="ARBA" id="ARBA00022801"/>
    </source>
</evidence>
<dbReference type="SUPFAM" id="SSF56281">
    <property type="entry name" value="Metallo-hydrolase/oxidoreductase"/>
    <property type="match status" value="2"/>
</dbReference>
<feature type="compositionally biased region" description="Basic and acidic residues" evidence="11">
    <location>
        <begin position="297"/>
        <end position="311"/>
    </location>
</feature>
<feature type="region of interest" description="Disordered" evidence="11">
    <location>
        <begin position="1033"/>
        <end position="1101"/>
    </location>
</feature>
<sequence>KSGKLASLRAAAGTLLTNAIRRTSSFPAPALAPAPAPAPSSYLVRNLFNYAPRTTPNKLPYRTSDFRKEIDLRHPIFLAPKIDPKKVGDVHWNRYLFRNPDNISLYPFEHFDPSTTPGHHPMKFYFEFITTPTADTPGTTLLVHFDDKRYLFGHIPEGLQRACGHRNVKLTHVTDIFMSGKTSWTNNGGLLGVILTLAESANTSATSQREVRREKTARLEKLANETEDPAQAQWYRERMELNEERMKRLAAIFEKRGKLAIHGGPNLTHTVATARKFIFRTGMPVYIHEFNEFAEGKGEAGEAGEARKGGDGDGGAMTMKPSWTDSHLKVWALSISPSSSLGSPTASVGSSKSGRKRSLDEFQEGVSDFDKRAQDQIARQAVVSDMFNSDWRQDSLVEMPLREVRHPAKIFVRNRETHKLQPYTGPREEGNEPVPDITVLVRKPWPGALTQTLPPTTPSDISISYIIQHHDVRGKFNAEKAIALGVPRGPMFSKLTSGQSVESADGKTITPDMVIGEPQPGGGIALMDIPTADYVENLVNRPEWTTPEVMRGLTTFIWVLGPGVSSHPLLQEFVSKMSQYKHVASSPDYCANYLSFPYGSTETAQFSVLDNERYHVPHHDNVAVPQKTFLTPAVSPLSKPSPTKDPLKSVFIPALPSLQIELQPKFAINKDHVQQPLNTKVIMNQLFSRVLHSAREAKEDIETPEFQDLLGKVRRGIPNQDAEIITLGTGSSLPSKYRTVSATLLRVPGVGNYLFDCGENTLGQLQRSFPPEELREVLRDLKVIWISHLHADHHLGTVSVIRAWHEVTYGTATTTTPTLTSEREQDLTKLLKEKRLFVVSDTKMVEWLAEYSGVEDYGFDKLMLLEADSNVSGDNFTYTHLGYDRQPILDSCGKPMTTFLSFNPDQSPLAPQLQAATGLRSLLTIPVLHCNSAMATSFVFPSGLKVSYSGDCRPSRDFARVGADSTVLIHEATFEDDMLQDAMAKRHSTCGEALGVAKRMRARNVILTHFSQRYTHKPTIPRLKIWASSNLYSASRSPSHPRSRSGSVSPPRSRSPHRTTAWRANNNAPDVPISEDDIHNLDNGRRGGYNDYDSDGPLTGAPTPDMMQLDDGVPVPVVVAFDLMRVRVGDMLCAQRYVPVLNRYYNYKLVTAMEKEEMRAMAAETAAGNSGKGKQKQWKKEWKREGKGKWKTNEQYGKRRSGSGAGVEIYQEGQGGAQSAAGGMGG</sequence>